<feature type="transmembrane region" description="Helical" evidence="2">
    <location>
        <begin position="46"/>
        <end position="64"/>
    </location>
</feature>
<proteinExistence type="predicted"/>
<protein>
    <submittedName>
        <fullName evidence="3">Uncharacterized protein</fullName>
    </submittedName>
</protein>
<organism evidence="3 4">
    <name type="scientific">Haloprofundus marisrubri</name>
    <dbReference type="NCBI Taxonomy" id="1514971"/>
    <lineage>
        <taxon>Archaea</taxon>
        <taxon>Methanobacteriati</taxon>
        <taxon>Methanobacteriota</taxon>
        <taxon>Stenosarchaea group</taxon>
        <taxon>Halobacteria</taxon>
        <taxon>Halobacteriales</taxon>
        <taxon>Haloferacaceae</taxon>
        <taxon>Haloprofundus</taxon>
    </lineage>
</organism>
<keyword evidence="2" id="KW-0812">Transmembrane</keyword>
<feature type="transmembrane region" description="Helical" evidence="2">
    <location>
        <begin position="70"/>
        <end position="88"/>
    </location>
</feature>
<gene>
    <name evidence="3" type="ORF">AUR64_17485</name>
</gene>
<evidence type="ECO:0000313" key="3">
    <source>
        <dbReference type="EMBL" id="KTG08476.1"/>
    </source>
</evidence>
<name>A0A0W1R5F6_9EURY</name>
<reference evidence="3 4" key="1">
    <citation type="submission" date="2015-12" db="EMBL/GenBank/DDBJ databases">
        <title>Haloprofundus marisrubri gen. nov., sp. nov., an extremely halophilic archaeon isolated from the Discovery deep brine-seawater interface in the Red Sea.</title>
        <authorList>
            <person name="Zhang G."/>
            <person name="Stingl U."/>
            <person name="Rashid M."/>
        </authorList>
    </citation>
    <scope>NUCLEOTIDE SEQUENCE [LARGE SCALE GENOMIC DNA]</scope>
    <source>
        <strain evidence="3 4">SB9</strain>
    </source>
</reference>
<keyword evidence="4" id="KW-1185">Reference proteome</keyword>
<accession>A0A0W1R5F6</accession>
<dbReference type="EMBL" id="LOPU01000030">
    <property type="protein sequence ID" value="KTG08476.1"/>
    <property type="molecule type" value="Genomic_DNA"/>
</dbReference>
<feature type="region of interest" description="Disordered" evidence="1">
    <location>
        <begin position="1"/>
        <end position="37"/>
    </location>
</feature>
<dbReference type="STRING" id="1514971.AUR64_17485"/>
<dbReference type="AlphaFoldDB" id="A0A0W1R5F6"/>
<evidence type="ECO:0000256" key="1">
    <source>
        <dbReference type="SAM" id="MobiDB-lite"/>
    </source>
</evidence>
<dbReference type="RefSeq" id="WP_058582760.1">
    <property type="nucleotide sequence ID" value="NZ_LOPU01000030.1"/>
</dbReference>
<evidence type="ECO:0000313" key="4">
    <source>
        <dbReference type="Proteomes" id="UP000054387"/>
    </source>
</evidence>
<sequence>MPVRNVADTETGETETDTDSDSEAGTGLLEEESGDDSFGQQLLRQWRVWLIVVLSFGIFVWSLLPNPTPPGYTEVFFGVVVLGTAYAIQNARNKSLFG</sequence>
<keyword evidence="2" id="KW-0472">Membrane</keyword>
<dbReference type="Proteomes" id="UP000054387">
    <property type="component" value="Unassembled WGS sequence"/>
</dbReference>
<keyword evidence="2" id="KW-1133">Transmembrane helix</keyword>
<comment type="caution">
    <text evidence="3">The sequence shown here is derived from an EMBL/GenBank/DDBJ whole genome shotgun (WGS) entry which is preliminary data.</text>
</comment>
<evidence type="ECO:0000256" key="2">
    <source>
        <dbReference type="SAM" id="Phobius"/>
    </source>
</evidence>
<dbReference type="OrthoDB" id="379248at2157"/>
<feature type="compositionally biased region" description="Acidic residues" evidence="1">
    <location>
        <begin position="10"/>
        <end position="22"/>
    </location>
</feature>